<feature type="compositionally biased region" description="Polar residues" evidence="8">
    <location>
        <begin position="701"/>
        <end position="712"/>
    </location>
</feature>
<dbReference type="InterPro" id="IPR001382">
    <property type="entry name" value="Glyco_hydro_47"/>
</dbReference>
<keyword evidence="7" id="KW-0378">Hydrolase</keyword>
<dbReference type="Pfam" id="PF01532">
    <property type="entry name" value="Glyco_hydro_47"/>
    <property type="match status" value="1"/>
</dbReference>
<evidence type="ECO:0000259" key="9">
    <source>
        <dbReference type="Pfam" id="PF02225"/>
    </source>
</evidence>
<evidence type="ECO:0000256" key="2">
    <source>
        <dbReference type="ARBA" id="ARBA00007658"/>
    </source>
</evidence>
<dbReference type="SUPFAM" id="SSF52025">
    <property type="entry name" value="PA domain"/>
    <property type="match status" value="1"/>
</dbReference>
<dbReference type="EC" id="3.2.1.-" evidence="7"/>
<feature type="compositionally biased region" description="Gly residues" evidence="8">
    <location>
        <begin position="680"/>
        <end position="695"/>
    </location>
</feature>
<feature type="binding site" evidence="6">
    <location>
        <position position="517"/>
    </location>
    <ligand>
        <name>Ca(2+)</name>
        <dbReference type="ChEBI" id="CHEBI:29108"/>
    </ligand>
</feature>
<dbReference type="AlphaFoldDB" id="A0A7R9G9B4"/>
<evidence type="ECO:0000256" key="5">
    <source>
        <dbReference type="PIRSR" id="PIRSR601382-1"/>
    </source>
</evidence>
<keyword evidence="11" id="KW-1185">Reference proteome</keyword>
<evidence type="ECO:0000256" key="8">
    <source>
        <dbReference type="SAM" id="MobiDB-lite"/>
    </source>
</evidence>
<dbReference type="InterPro" id="IPR036026">
    <property type="entry name" value="Seven-hairpin_glycosidases"/>
</dbReference>
<dbReference type="GO" id="GO:0044322">
    <property type="term" value="C:endoplasmic reticulum quality control compartment"/>
    <property type="evidence" value="ECO:0007669"/>
    <property type="project" value="GOC"/>
</dbReference>
<feature type="region of interest" description="Disordered" evidence="8">
    <location>
        <begin position="680"/>
        <end position="722"/>
    </location>
</feature>
<comment type="cofactor">
    <cofactor evidence="6">
        <name>Ca(2+)</name>
        <dbReference type="ChEBI" id="CHEBI:29108"/>
    </cofactor>
</comment>
<feature type="compositionally biased region" description="Basic and acidic residues" evidence="8">
    <location>
        <begin position="1169"/>
        <end position="1180"/>
    </location>
</feature>
<keyword evidence="6" id="KW-0106">Calcium</keyword>
<name>A0A7R9G9B4_9CRUS</name>
<proteinExistence type="inferred from homology"/>
<comment type="subcellular location">
    <subcellularLocation>
        <location evidence="1">Endoplasmic reticulum</location>
    </subcellularLocation>
</comment>
<dbReference type="PANTHER" id="PTHR45679">
    <property type="entry name" value="ER DEGRADATION-ENHANCING ALPHA-MANNOSIDASE-LIKE PROTEIN 2"/>
    <property type="match status" value="1"/>
</dbReference>
<evidence type="ECO:0000256" key="6">
    <source>
        <dbReference type="PIRSR" id="PIRSR601382-2"/>
    </source>
</evidence>
<feature type="active site" description="Proton donor" evidence="5">
    <location>
        <position position="413"/>
    </location>
</feature>
<protein>
    <recommendedName>
        <fullName evidence="7">alpha-1,2-Mannosidase</fullName>
        <ecNumber evidence="7">3.2.1.-</ecNumber>
    </recommendedName>
</protein>
<keyword evidence="3" id="KW-0256">Endoplasmic reticulum</keyword>
<accession>A0A7R9G9B4</accession>
<evidence type="ECO:0000256" key="7">
    <source>
        <dbReference type="RuleBase" id="RU361193"/>
    </source>
</evidence>
<feature type="compositionally biased region" description="Low complexity" evidence="8">
    <location>
        <begin position="881"/>
        <end position="897"/>
    </location>
</feature>
<dbReference type="PANTHER" id="PTHR45679:SF2">
    <property type="entry name" value="ER DEGRADATION-ENHANCING ALPHA-MANNOSIDASE-LIKE PROTEIN 3"/>
    <property type="match status" value="1"/>
</dbReference>
<dbReference type="GO" id="GO:0016020">
    <property type="term" value="C:membrane"/>
    <property type="evidence" value="ECO:0007669"/>
    <property type="project" value="InterPro"/>
</dbReference>
<evidence type="ECO:0000256" key="1">
    <source>
        <dbReference type="ARBA" id="ARBA00004240"/>
    </source>
</evidence>
<organism evidence="10">
    <name type="scientific">Notodromas monacha</name>
    <dbReference type="NCBI Taxonomy" id="399045"/>
    <lineage>
        <taxon>Eukaryota</taxon>
        <taxon>Metazoa</taxon>
        <taxon>Ecdysozoa</taxon>
        <taxon>Arthropoda</taxon>
        <taxon>Crustacea</taxon>
        <taxon>Oligostraca</taxon>
        <taxon>Ostracoda</taxon>
        <taxon>Podocopa</taxon>
        <taxon>Podocopida</taxon>
        <taxon>Cypridocopina</taxon>
        <taxon>Cypridoidea</taxon>
        <taxon>Cyprididae</taxon>
        <taxon>Notodromas</taxon>
    </lineage>
</organism>
<keyword evidence="7" id="KW-0326">Glycosidase</keyword>
<keyword evidence="6" id="KW-0479">Metal-binding</keyword>
<dbReference type="InterPro" id="IPR046450">
    <property type="entry name" value="PA_dom_sf"/>
</dbReference>
<evidence type="ECO:0000313" key="11">
    <source>
        <dbReference type="Proteomes" id="UP000678499"/>
    </source>
</evidence>
<dbReference type="PRINTS" id="PR00747">
    <property type="entry name" value="GLYHDRLASE47"/>
</dbReference>
<feature type="region of interest" description="Disordered" evidence="8">
    <location>
        <begin position="1147"/>
        <end position="1180"/>
    </location>
</feature>
<dbReference type="Gene3D" id="1.50.10.10">
    <property type="match status" value="1"/>
</dbReference>
<feature type="compositionally biased region" description="Gly residues" evidence="8">
    <location>
        <begin position="1033"/>
        <end position="1044"/>
    </location>
</feature>
<dbReference type="EMBL" id="OA882053">
    <property type="protein sequence ID" value="CAD7272290.1"/>
    <property type="molecule type" value="Genomic_DNA"/>
</dbReference>
<dbReference type="OrthoDB" id="8118055at2759"/>
<sequence>MDVCVAGQELRNLSPREDKGINFTFLISPSPSCVLLLFCCPRSPTFQVIGMRLSVCLVLFFLRSLARGSMSHEVKLQLRDEAKEMFYHAYDSYMKYAFPADELMPLSCKGRYRGSEPTRGDVDDALGNFTLTLVDTLDTLLVLGDVDEFERSVERVVKRVNFDHDIVVSVFETNIRMVGGLMSGHVLAEWVKERVGNGRLSWYRGELLAMAKDLGLRLLPAFNTTTGLPHGRVNLRFGIEGEEFVASRETCTACAGTMILELAALSRLSGEPVFEEKARKALDALWGYRHRSSDLVGTVLNVHNGDWVRRDSGVGAGIDSYYEYLLKAYILLGDDTLLNRFNKHYQAVMKYVSQGPLLVDVHMHRPHTNSRNFMDALLAFWPGLQVLKGDIKPAIETHEMLYQVMQRHNFLPEAFTTDFQVHWGQHPLRPEFLESTYLLYKATNDPHYLDVGETVLRSLQKYARVPCGFAAVKDVRTGQHEDRMDSFVLAETFKYLFLLFAEPTDLILDLDQFVFTTEAHLLPLSLARLSNVTAVPMREGTEEIVDEDVEADRSCPNIHFLLPETPPTAQLITGTWSSVGSRFAESIRRGLRNFVQDVCPTRILGGLSSSGKRIRLSAAQFEPTNVEHLRLLKEMGISIMALPDGRVQLLHASADAETAEAALEGVEFMQDMLVGASGGGGGGMASGSGTAGGGSSSSSGKENTPQAVSWVSQAGGDDNDPGDVVVHSVSAGPAQFGRVLGRNDMVGGKLALAEPAHGCSDLANAAVLDSRVAVLRRGGCMFVEKARRAARAGAVGAIVIDNVAGTSARESPMFAMSGDGTDDVRIPVVFIFEADGRDLLHALERDPELEVVLAGGGGSNSRSSIASPNSQQQHHLKTVQATSSSSSSSSAPTTATTEEGGRVSRIDLDLTTVDSSRGGQEDSGADDPVVKMNPSLEKMKMFIHEFEQMKEKEQWLKTKAKAHVRSDVGKDVTTVKFLDSGSLYVRETAQGYDSLFAKFMDGLPANQAEQQQQQQQQREEELRMNLGQEEDVGIGGGGGGGGSSGVQTADSIGDGKKDGMQSPLQGLEEKVTSILVRAFQNSAAIQQAISDEDEESARLAHAVDTLRRLREDLKAPAEAEDAEELLDRSIETLRTLSSYIAKVSETLAMNNNNPPHHHQQQQQQQAILLKEEKPRPNDEL</sequence>
<dbReference type="GO" id="GO:1904380">
    <property type="term" value="P:endoplasmic reticulum mannose trimming"/>
    <property type="evidence" value="ECO:0007669"/>
    <property type="project" value="InterPro"/>
</dbReference>
<dbReference type="Proteomes" id="UP000678499">
    <property type="component" value="Unassembled WGS sequence"/>
</dbReference>
<feature type="active site" description="Proton donor" evidence="5">
    <location>
        <position position="172"/>
    </location>
</feature>
<dbReference type="InterPro" id="IPR012341">
    <property type="entry name" value="6hp_glycosidase-like_sf"/>
</dbReference>
<comment type="similarity">
    <text evidence="2 7">Belongs to the glycosyl hydrolase 47 family.</text>
</comment>
<feature type="active site" evidence="5">
    <location>
        <position position="431"/>
    </location>
</feature>
<reference evidence="10" key="1">
    <citation type="submission" date="2020-11" db="EMBL/GenBank/DDBJ databases">
        <authorList>
            <person name="Tran Van P."/>
        </authorList>
    </citation>
    <scope>NUCLEOTIDE SEQUENCE</scope>
</reference>
<dbReference type="EMBL" id="CAJPEX010000016">
    <property type="protein sequence ID" value="CAG0912442.1"/>
    <property type="molecule type" value="Genomic_DNA"/>
</dbReference>
<dbReference type="Gene3D" id="3.50.30.30">
    <property type="match status" value="1"/>
</dbReference>
<feature type="compositionally biased region" description="Low complexity" evidence="8">
    <location>
        <begin position="860"/>
        <end position="870"/>
    </location>
</feature>
<dbReference type="SUPFAM" id="SSF48225">
    <property type="entry name" value="Seven-hairpin glycosidases"/>
    <property type="match status" value="1"/>
</dbReference>
<feature type="region of interest" description="Disordered" evidence="8">
    <location>
        <begin position="854"/>
        <end position="931"/>
    </location>
</feature>
<evidence type="ECO:0000256" key="3">
    <source>
        <dbReference type="ARBA" id="ARBA00022824"/>
    </source>
</evidence>
<keyword evidence="4" id="KW-0325">Glycoprotein</keyword>
<feature type="compositionally biased region" description="Basic and acidic residues" evidence="8">
    <location>
        <begin position="899"/>
        <end position="908"/>
    </location>
</feature>
<dbReference type="InterPro" id="IPR044674">
    <property type="entry name" value="EDEM1/2/3"/>
</dbReference>
<dbReference type="GO" id="GO:0004571">
    <property type="term" value="F:mannosyl-oligosaccharide 1,2-alpha-mannosidase activity"/>
    <property type="evidence" value="ECO:0007669"/>
    <property type="project" value="InterPro"/>
</dbReference>
<dbReference type="GO" id="GO:0005975">
    <property type="term" value="P:carbohydrate metabolic process"/>
    <property type="evidence" value="ECO:0007669"/>
    <property type="project" value="InterPro"/>
</dbReference>
<dbReference type="GO" id="GO:0005509">
    <property type="term" value="F:calcium ion binding"/>
    <property type="evidence" value="ECO:0007669"/>
    <property type="project" value="InterPro"/>
</dbReference>
<feature type="domain" description="PA" evidence="9">
    <location>
        <begin position="748"/>
        <end position="839"/>
    </location>
</feature>
<feature type="compositionally biased region" description="Low complexity" evidence="8">
    <location>
        <begin position="1150"/>
        <end position="1165"/>
    </location>
</feature>
<feature type="region of interest" description="Disordered" evidence="8">
    <location>
        <begin position="1029"/>
        <end position="1060"/>
    </location>
</feature>
<dbReference type="InterPro" id="IPR003137">
    <property type="entry name" value="PA_domain"/>
</dbReference>
<evidence type="ECO:0000313" key="10">
    <source>
        <dbReference type="EMBL" id="CAD7272290.1"/>
    </source>
</evidence>
<dbReference type="Pfam" id="PF02225">
    <property type="entry name" value="PA"/>
    <property type="match status" value="1"/>
</dbReference>
<feature type="active site" evidence="5">
    <location>
        <position position="319"/>
    </location>
</feature>
<gene>
    <name evidence="10" type="ORF">NMOB1V02_LOCUS232</name>
</gene>
<evidence type="ECO:0000256" key="4">
    <source>
        <dbReference type="ARBA" id="ARBA00023180"/>
    </source>
</evidence>